<dbReference type="Proteomes" id="UP000253562">
    <property type="component" value="Unassembled WGS sequence"/>
</dbReference>
<dbReference type="AlphaFoldDB" id="A0A368KYG4"/>
<dbReference type="RefSeq" id="WP_114367900.1">
    <property type="nucleotide sequence ID" value="NZ_QPEX01000010.1"/>
</dbReference>
<organism evidence="10 11">
    <name type="scientific">Bremerella cremea</name>
    <dbReference type="NCBI Taxonomy" id="1031537"/>
    <lineage>
        <taxon>Bacteria</taxon>
        <taxon>Pseudomonadati</taxon>
        <taxon>Planctomycetota</taxon>
        <taxon>Planctomycetia</taxon>
        <taxon>Pirellulales</taxon>
        <taxon>Pirellulaceae</taxon>
        <taxon>Bremerella</taxon>
    </lineage>
</organism>
<dbReference type="GO" id="GO:0000272">
    <property type="term" value="P:polysaccharide catabolic process"/>
    <property type="evidence" value="ECO:0007669"/>
    <property type="project" value="UniProtKB-KW"/>
</dbReference>
<dbReference type="OrthoDB" id="2513075at2"/>
<feature type="active site" description="Nucleophile" evidence="5">
    <location>
        <position position="396"/>
    </location>
</feature>
<keyword evidence="4 6" id="KW-0624">Polysaccharide degradation</keyword>
<evidence type="ECO:0000256" key="7">
    <source>
        <dbReference type="SAM" id="MobiDB-lite"/>
    </source>
</evidence>
<protein>
    <recommendedName>
        <fullName evidence="6">Beta-xylanase</fullName>
        <ecNumber evidence="6">3.2.1.8</ecNumber>
    </recommendedName>
</protein>
<dbReference type="InterPro" id="IPR001000">
    <property type="entry name" value="GH10_dom"/>
</dbReference>
<dbReference type="Gene3D" id="3.40.50.1820">
    <property type="entry name" value="alpha/beta hydrolase"/>
    <property type="match status" value="1"/>
</dbReference>
<evidence type="ECO:0000256" key="2">
    <source>
        <dbReference type="ARBA" id="ARBA00023277"/>
    </source>
</evidence>
<dbReference type="PROSITE" id="PS00591">
    <property type="entry name" value="GH10_1"/>
    <property type="match status" value="1"/>
</dbReference>
<evidence type="ECO:0000256" key="8">
    <source>
        <dbReference type="SAM" id="SignalP"/>
    </source>
</evidence>
<evidence type="ECO:0000256" key="6">
    <source>
        <dbReference type="RuleBase" id="RU361174"/>
    </source>
</evidence>
<name>A0A368KYG4_9BACT</name>
<dbReference type="EC" id="3.2.1.8" evidence="6"/>
<reference evidence="10 11" key="1">
    <citation type="submission" date="2018-07" db="EMBL/GenBank/DDBJ databases">
        <title>Comparative genomes isolates from brazilian mangrove.</title>
        <authorList>
            <person name="De Araujo J.E."/>
            <person name="Taketani R.G."/>
            <person name="Silva M.C.P."/>
            <person name="Lourenco M.V."/>
            <person name="Oliveira V.M."/>
            <person name="Andreote F.D."/>
        </authorList>
    </citation>
    <scope>NUCLEOTIDE SEQUENCE [LARGE SCALE GENOMIC DNA]</scope>
    <source>
        <strain evidence="10 11">HEX PRIS-MGV</strain>
    </source>
</reference>
<dbReference type="GO" id="GO:0031176">
    <property type="term" value="F:endo-1,4-beta-xylanase activity"/>
    <property type="evidence" value="ECO:0007669"/>
    <property type="project" value="UniProtKB-EC"/>
</dbReference>
<dbReference type="InterPro" id="IPR041127">
    <property type="entry name" value="PET_hydrolase/cutinase-like"/>
</dbReference>
<dbReference type="Gene3D" id="3.20.20.80">
    <property type="entry name" value="Glycosidases"/>
    <property type="match status" value="1"/>
</dbReference>
<sequence>MSLRTIIFASCVLLGTAMVFGQEQTPTKEPTPAKTTLAGTWYAQFETPFGMQTYQLQFTPEGDAAAKATAHVEAEGEKRDVEFTEVKITDDTISFAEVRQFDQRELRIEYSGKLKGNDLVLSRMFGNRNGQEVVATRQVPKRQPTTEVAPLVEVKIDHLLKDAGKDFFLIGMAGDLPARYSAEELALAAEHFAAITPENCMKPERLHPQENQWQFERADALVEWARQNQMTIHGHTLVWHAQTPGWFFEGDDKEVIKQRMKEHIHTLVGRYKGQLQSWDVVNEAIDDRGGPQAAKTENLRNSKWLQALGPEFLTLAFQYAHEADPTAVLYYNDYNIESGSKHESSMVLLRRLLADGAPIHAVGIQGHWRSGSVPFKEIEKAITDYASLGLKVSITELDVTIRGASGGQFGGGFNRRGFRSATPPSLEDLKQQADDYAQLFAIFKKHQDVIERVTFWGLNDRRTWRWGQHPLLFDAGNHPKPAYVAIVDELENRDSSKATEPPQQIKIEDGGQGPFSAIATEDASLAGITIYRPQDLSPFGREAKLPILLWGNGACANTTEEHKNFLSEIASQGYIVLGIGPLDQLTDRNEASRQRTQAKQLLTALDWIIAENEKADSTYAGKINTTKVAAMGMSCGGLQAIEISSDPRITTTIVCNSGILANPSQIPAMPSLQKEDLKKFHRPVLYIMGGPSDIAYNNAMDDFARVDHVPIVMTNLDVGHGGTYRQPHGGEYSRVALAWLDWQLKGKQAASKMFLGEDSELKQHDRWSIEVKNFDSP</sequence>
<dbReference type="PANTHER" id="PTHR31490">
    <property type="entry name" value="GLYCOSYL HYDROLASE"/>
    <property type="match status" value="1"/>
</dbReference>
<dbReference type="InterPro" id="IPR044846">
    <property type="entry name" value="GH10"/>
</dbReference>
<comment type="similarity">
    <text evidence="6">Belongs to the glycosyl hydrolase 10 (cellulase F) family.</text>
</comment>
<comment type="caution">
    <text evidence="10">The sequence shown here is derived from an EMBL/GenBank/DDBJ whole genome shotgun (WGS) entry which is preliminary data.</text>
</comment>
<gene>
    <name evidence="10" type="ORF">DTL42_06890</name>
</gene>
<keyword evidence="2 6" id="KW-0119">Carbohydrate metabolism</keyword>
<accession>A0A368KYG4</accession>
<feature type="region of interest" description="Disordered" evidence="7">
    <location>
        <begin position="493"/>
        <end position="513"/>
    </location>
</feature>
<dbReference type="SUPFAM" id="SSF53474">
    <property type="entry name" value="alpha/beta-Hydrolases"/>
    <property type="match status" value="1"/>
</dbReference>
<evidence type="ECO:0000259" key="9">
    <source>
        <dbReference type="PROSITE" id="PS51760"/>
    </source>
</evidence>
<dbReference type="Pfam" id="PF00331">
    <property type="entry name" value="Glyco_hydro_10"/>
    <property type="match status" value="1"/>
</dbReference>
<evidence type="ECO:0000256" key="1">
    <source>
        <dbReference type="ARBA" id="ARBA00022801"/>
    </source>
</evidence>
<dbReference type="SUPFAM" id="SSF51445">
    <property type="entry name" value="(Trans)glycosidases"/>
    <property type="match status" value="1"/>
</dbReference>
<dbReference type="InterPro" id="IPR031158">
    <property type="entry name" value="GH10_AS"/>
</dbReference>
<dbReference type="Pfam" id="PF12740">
    <property type="entry name" value="PETase"/>
    <property type="match status" value="1"/>
</dbReference>
<comment type="catalytic activity">
    <reaction evidence="6">
        <text>Endohydrolysis of (1-&gt;4)-beta-D-xylosidic linkages in xylans.</text>
        <dbReference type="EC" id="3.2.1.8"/>
    </reaction>
</comment>
<feature type="signal peptide" evidence="8">
    <location>
        <begin position="1"/>
        <end position="21"/>
    </location>
</feature>
<evidence type="ECO:0000256" key="5">
    <source>
        <dbReference type="PROSITE-ProRule" id="PRU10061"/>
    </source>
</evidence>
<evidence type="ECO:0000256" key="4">
    <source>
        <dbReference type="ARBA" id="ARBA00023326"/>
    </source>
</evidence>
<dbReference type="InterPro" id="IPR017853">
    <property type="entry name" value="GH"/>
</dbReference>
<keyword evidence="3 6" id="KW-0326">Glycosidase</keyword>
<evidence type="ECO:0000313" key="11">
    <source>
        <dbReference type="Proteomes" id="UP000253562"/>
    </source>
</evidence>
<dbReference type="InterPro" id="IPR029058">
    <property type="entry name" value="AB_hydrolase_fold"/>
</dbReference>
<feature type="chain" id="PRO_5016801554" description="Beta-xylanase" evidence="8">
    <location>
        <begin position="22"/>
        <end position="777"/>
    </location>
</feature>
<dbReference type="EMBL" id="QPEX01000010">
    <property type="protein sequence ID" value="RCS54837.1"/>
    <property type="molecule type" value="Genomic_DNA"/>
</dbReference>
<keyword evidence="1 6" id="KW-0378">Hydrolase</keyword>
<dbReference type="PROSITE" id="PS51760">
    <property type="entry name" value="GH10_2"/>
    <property type="match status" value="1"/>
</dbReference>
<evidence type="ECO:0000313" key="10">
    <source>
        <dbReference type="EMBL" id="RCS54837.1"/>
    </source>
</evidence>
<proteinExistence type="inferred from homology"/>
<keyword evidence="8" id="KW-0732">Signal</keyword>
<dbReference type="SMART" id="SM00633">
    <property type="entry name" value="Glyco_10"/>
    <property type="match status" value="1"/>
</dbReference>
<dbReference type="PANTHER" id="PTHR31490:SF90">
    <property type="entry name" value="ENDO-1,4-BETA-XYLANASE A"/>
    <property type="match status" value="1"/>
</dbReference>
<evidence type="ECO:0000256" key="3">
    <source>
        <dbReference type="ARBA" id="ARBA00023295"/>
    </source>
</evidence>
<feature type="domain" description="GH10" evidence="9">
    <location>
        <begin position="173"/>
        <end position="489"/>
    </location>
</feature>
<dbReference type="PRINTS" id="PR00134">
    <property type="entry name" value="GLHYDRLASE10"/>
</dbReference>